<dbReference type="InterPro" id="IPR035097">
    <property type="entry name" value="M29_N-terminal"/>
</dbReference>
<protein>
    <recommendedName>
        <fullName evidence="11">Aminopeptidase</fullName>
    </recommendedName>
</protein>
<comment type="caution">
    <text evidence="10">The sequence shown here is derived from an EMBL/GenBank/DDBJ whole genome shotgun (WGS) entry which is preliminary data.</text>
</comment>
<keyword evidence="7" id="KW-0479">Metal-binding</keyword>
<evidence type="ECO:0008006" key="11">
    <source>
        <dbReference type="Google" id="ProtNLM"/>
    </source>
</evidence>
<keyword evidence="9" id="KW-0482">Metalloprotease</keyword>
<keyword evidence="5" id="KW-0031">Aminopeptidase</keyword>
<evidence type="ECO:0000256" key="9">
    <source>
        <dbReference type="ARBA" id="ARBA00023049"/>
    </source>
</evidence>
<dbReference type="GO" id="GO:0004177">
    <property type="term" value="F:aminopeptidase activity"/>
    <property type="evidence" value="ECO:0007669"/>
    <property type="project" value="UniProtKB-KW"/>
</dbReference>
<proteinExistence type="inferred from homology"/>
<evidence type="ECO:0000256" key="6">
    <source>
        <dbReference type="ARBA" id="ARBA00022670"/>
    </source>
</evidence>
<dbReference type="InterPro" id="IPR000787">
    <property type="entry name" value="Peptidase_M29"/>
</dbReference>
<evidence type="ECO:0000256" key="5">
    <source>
        <dbReference type="ARBA" id="ARBA00022438"/>
    </source>
</evidence>
<dbReference type="AlphaFoldDB" id="X1IV38"/>
<sequence length="248" mass="28348">MSSEFEQNLKKYAEVILKVGLNLQPGQRLLIGAPIPPNYGTPLELAPLVRIITKKAYQMGARFVEVLWDDEQLKLIRFQHAPRDSFEEFPTWRTDAQFEFAKAGDAVLIILAFNPDLLKDQDSNLFMTTLQTFLAHNKPFSDLRHQDTMNSLIIAAPTEGWASKLFPNLPKETGKTKLWDIIFDICRVKNKDPISAWEEHIKNLEARCNFLNKKHYKYLKLVAPGTDLTIGLPSKHNWQAARSTSKNG</sequence>
<dbReference type="Gene3D" id="3.40.1830.10">
    <property type="entry name" value="Thermophilic metalloprotease (M29)"/>
    <property type="match status" value="1"/>
</dbReference>
<comment type="similarity">
    <text evidence="4">Belongs to the peptidase M29 family.</text>
</comment>
<accession>X1IV38</accession>
<dbReference type="InterPro" id="IPR052170">
    <property type="entry name" value="M29_Exopeptidase"/>
</dbReference>
<evidence type="ECO:0000256" key="8">
    <source>
        <dbReference type="ARBA" id="ARBA00022801"/>
    </source>
</evidence>
<feature type="non-terminal residue" evidence="10">
    <location>
        <position position="248"/>
    </location>
</feature>
<dbReference type="Pfam" id="PF02073">
    <property type="entry name" value="Peptidase_M29"/>
    <property type="match status" value="1"/>
</dbReference>
<keyword evidence="6" id="KW-0645">Protease</keyword>
<organism evidence="10">
    <name type="scientific">marine sediment metagenome</name>
    <dbReference type="NCBI Taxonomy" id="412755"/>
    <lineage>
        <taxon>unclassified sequences</taxon>
        <taxon>metagenomes</taxon>
        <taxon>ecological metagenomes</taxon>
    </lineage>
</organism>
<dbReference type="GO" id="GO:0046872">
    <property type="term" value="F:metal ion binding"/>
    <property type="evidence" value="ECO:0007669"/>
    <property type="project" value="UniProtKB-KW"/>
</dbReference>
<evidence type="ECO:0000256" key="7">
    <source>
        <dbReference type="ARBA" id="ARBA00022723"/>
    </source>
</evidence>
<dbReference type="EMBL" id="BARU01029971">
    <property type="protein sequence ID" value="GAH73130.1"/>
    <property type="molecule type" value="Genomic_DNA"/>
</dbReference>
<reference evidence="10" key="1">
    <citation type="journal article" date="2014" name="Front. Microbiol.">
        <title>High frequency of phylogenetically diverse reductive dehalogenase-homologous genes in deep subseafloor sedimentary metagenomes.</title>
        <authorList>
            <person name="Kawai M."/>
            <person name="Futagami T."/>
            <person name="Toyoda A."/>
            <person name="Takaki Y."/>
            <person name="Nishi S."/>
            <person name="Hori S."/>
            <person name="Arai W."/>
            <person name="Tsubouchi T."/>
            <person name="Morono Y."/>
            <person name="Uchiyama I."/>
            <person name="Ito T."/>
            <person name="Fujiyama A."/>
            <person name="Inagaki F."/>
            <person name="Takami H."/>
        </authorList>
    </citation>
    <scope>NUCLEOTIDE SEQUENCE</scope>
    <source>
        <strain evidence="10">Expedition CK06-06</strain>
    </source>
</reference>
<comment type="cofactor">
    <cofactor evidence="1">
        <name>Co(2+)</name>
        <dbReference type="ChEBI" id="CHEBI:48828"/>
    </cofactor>
</comment>
<dbReference type="GO" id="GO:0008237">
    <property type="term" value="F:metallopeptidase activity"/>
    <property type="evidence" value="ECO:0007669"/>
    <property type="project" value="UniProtKB-KW"/>
</dbReference>
<keyword evidence="8" id="KW-0378">Hydrolase</keyword>
<dbReference type="PANTHER" id="PTHR34448:SF3">
    <property type="entry name" value="AMINOPEPTIDASE AMPS"/>
    <property type="match status" value="1"/>
</dbReference>
<gene>
    <name evidence="10" type="ORF">S03H2_47615</name>
</gene>
<evidence type="ECO:0000256" key="4">
    <source>
        <dbReference type="ARBA" id="ARBA00008236"/>
    </source>
</evidence>
<evidence type="ECO:0000256" key="1">
    <source>
        <dbReference type="ARBA" id="ARBA00001941"/>
    </source>
</evidence>
<evidence type="ECO:0000256" key="2">
    <source>
        <dbReference type="ARBA" id="ARBA00001946"/>
    </source>
</evidence>
<evidence type="ECO:0000313" key="10">
    <source>
        <dbReference type="EMBL" id="GAH73130.1"/>
    </source>
</evidence>
<dbReference type="PANTHER" id="PTHR34448">
    <property type="entry name" value="AMINOPEPTIDASE"/>
    <property type="match status" value="1"/>
</dbReference>
<comment type="cofactor">
    <cofactor evidence="2">
        <name>Mg(2+)</name>
        <dbReference type="ChEBI" id="CHEBI:18420"/>
    </cofactor>
</comment>
<dbReference type="GO" id="GO:0006508">
    <property type="term" value="P:proteolysis"/>
    <property type="evidence" value="ECO:0007669"/>
    <property type="project" value="UniProtKB-KW"/>
</dbReference>
<name>X1IV38_9ZZZZ</name>
<dbReference type="SUPFAM" id="SSF144052">
    <property type="entry name" value="Thermophilic metalloprotease-like"/>
    <property type="match status" value="1"/>
</dbReference>
<comment type="cofactor">
    <cofactor evidence="3">
        <name>Zn(2+)</name>
        <dbReference type="ChEBI" id="CHEBI:29105"/>
    </cofactor>
</comment>
<dbReference type="PRINTS" id="PR00919">
    <property type="entry name" value="THERMOPTASE"/>
</dbReference>
<evidence type="ECO:0000256" key="3">
    <source>
        <dbReference type="ARBA" id="ARBA00001947"/>
    </source>
</evidence>